<comment type="caution">
    <text evidence="1">The sequence shown here is derived from an EMBL/GenBank/DDBJ whole genome shotgun (WGS) entry which is preliminary data.</text>
</comment>
<proteinExistence type="predicted"/>
<organism evidence="1 2">
    <name type="scientific">Pyropia yezoensis</name>
    <name type="common">Susabi-nori</name>
    <name type="synonym">Porphyra yezoensis</name>
    <dbReference type="NCBI Taxonomy" id="2788"/>
    <lineage>
        <taxon>Eukaryota</taxon>
        <taxon>Rhodophyta</taxon>
        <taxon>Bangiophyceae</taxon>
        <taxon>Bangiales</taxon>
        <taxon>Bangiaceae</taxon>
        <taxon>Pyropia</taxon>
    </lineage>
</organism>
<dbReference type="EMBL" id="CM020620">
    <property type="protein sequence ID" value="KAK1869246.1"/>
    <property type="molecule type" value="Genomic_DNA"/>
</dbReference>
<accession>A0ACC3CGW8</accession>
<dbReference type="Proteomes" id="UP000798662">
    <property type="component" value="Chromosome 3"/>
</dbReference>
<gene>
    <name evidence="1" type="ORF">I4F81_011725</name>
</gene>
<keyword evidence="2" id="KW-1185">Reference proteome</keyword>
<name>A0ACC3CGW8_PYRYE</name>
<sequence length="464" mass="46965">MRWRLSPLRQRRLYQLLSCARLTGYRRRGALAGLLLLLTIAVVGRGLYAPGGPPASGSLSSNTPWGHYAATLRPASGGGHAPGGGVEAGAVGGEVPPDMAGVTVEADEAGSNVEEPAAGAEGGDATAPGGGLGNEAAGTLGGASRSEPPAGGGLAGDQTVAPGGPSGAGAAEKEAPPPADLSAQPLTVQPGTIFDRIYLVTETACAARHNWINAMAAAAGVQSPVEMFPLVVNASDVDLRNPPLPVADVDPETAPTVTAADVALTATHRALWRRVFDDQHARVMVLSDTWFPSRSLLELLPELLKAVEAGASPNRAWHLLLLTRVVPPKGTPETSWTDPDVSAALNRTVTVVPAGGASAVDLGYILSAAGANQLLAGLTVHRAPVGTAMVNLPAVTTLSGCDNAHFLQGCPENGGSAPPAVVDACAATGATLPAAAFPNRAEANRVAPPMVLPTMNGEETKAQR</sequence>
<evidence type="ECO:0000313" key="2">
    <source>
        <dbReference type="Proteomes" id="UP000798662"/>
    </source>
</evidence>
<reference evidence="1" key="1">
    <citation type="submission" date="2019-11" db="EMBL/GenBank/DDBJ databases">
        <title>Nori genome reveals adaptations in red seaweeds to the harsh intertidal environment.</title>
        <authorList>
            <person name="Wang D."/>
            <person name="Mao Y."/>
        </authorList>
    </citation>
    <scope>NUCLEOTIDE SEQUENCE</scope>
    <source>
        <tissue evidence="1">Gametophyte</tissue>
    </source>
</reference>
<protein>
    <submittedName>
        <fullName evidence="1">Uncharacterized protein</fullName>
    </submittedName>
</protein>
<evidence type="ECO:0000313" key="1">
    <source>
        <dbReference type="EMBL" id="KAK1869246.1"/>
    </source>
</evidence>